<evidence type="ECO:0000256" key="1">
    <source>
        <dbReference type="SAM" id="MobiDB-lite"/>
    </source>
</evidence>
<dbReference type="EMBL" id="JAPFFF010000371">
    <property type="protein sequence ID" value="KAK8834565.1"/>
    <property type="molecule type" value="Genomic_DNA"/>
</dbReference>
<keyword evidence="5" id="KW-1185">Reference proteome</keyword>
<feature type="region of interest" description="Disordered" evidence="1">
    <location>
        <begin position="203"/>
        <end position="224"/>
    </location>
</feature>
<evidence type="ECO:0000313" key="5">
    <source>
        <dbReference type="Proteomes" id="UP001470230"/>
    </source>
</evidence>
<evidence type="ECO:0000259" key="2">
    <source>
        <dbReference type="Pfam" id="PF10416"/>
    </source>
</evidence>
<dbReference type="Pfam" id="PF10416">
    <property type="entry name" value="IBD"/>
    <property type="match status" value="1"/>
</dbReference>
<organism evidence="4 5">
    <name type="scientific">Tritrichomonas musculus</name>
    <dbReference type="NCBI Taxonomy" id="1915356"/>
    <lineage>
        <taxon>Eukaryota</taxon>
        <taxon>Metamonada</taxon>
        <taxon>Parabasalia</taxon>
        <taxon>Tritrichomonadida</taxon>
        <taxon>Tritrichomonadidae</taxon>
        <taxon>Tritrichomonas</taxon>
    </lineage>
</organism>
<sequence>MNYSPKKNHEQHLPPLPSIESSFPAFELNYPRNMNDFFNVQNDASIKQSPHLSFIKSDESEKNDNNIRGRTLFPNQNYPKDFSHQNQNENEISNTNLHVPHLIINQSSLNSNQQSFIQPSNNITKENSNFGLDYHQTECKNNAYFKPPFTSQLINTDNAHSDNTLRANNGNDSKTNHTIAIFPADKKKYNGVNDSNVLQNFSNNSFDTKAEPDSSNNSPSTSSLAYALTDTDNVNDTDSVTDISKKSSSKMSIKTNLQEITIDPNKLGFLPRDYWIQSGILTLDDLKRDFFRARSSKSLRFEFKLWNALAITKRYPSLFMEIGVKWVAHVLIMVNRDVFGKLLNVSRPSAALFSSCGAFMTHGFVELSLREAKQKLYMMSLSIQSPNNKNNFDMSNIVYQNQNNLNSQMNVYYNGPNIYSNVIPVFQGQLPGINCQQQVQQVQQVPLIQNIISNELIPPFCSYRNHQTEPFVGPNLIDSSGRLADPPTDFDVDFDLPSEIDESIVRLFMHKTGEFTEESHANEISKCKWSNESRSQIRNFKI</sequence>
<dbReference type="InterPro" id="IPR018845">
    <property type="entry name" value="Initiator-bd"/>
</dbReference>
<dbReference type="Proteomes" id="UP001470230">
    <property type="component" value="Unassembled WGS sequence"/>
</dbReference>
<proteinExistence type="predicted"/>
<dbReference type="InterPro" id="IPR036388">
    <property type="entry name" value="WH-like_DNA-bd_sf"/>
</dbReference>
<feature type="domain" description="Initiator binding" evidence="2">
    <location>
        <begin position="280"/>
        <end position="385"/>
    </location>
</feature>
<evidence type="ECO:0000313" key="3">
    <source>
        <dbReference type="EMBL" id="KAK8834565.1"/>
    </source>
</evidence>
<dbReference type="Gene3D" id="1.10.10.10">
    <property type="entry name" value="Winged helix-like DNA-binding domain superfamily/Winged helix DNA-binding domain"/>
    <property type="match status" value="1"/>
</dbReference>
<protein>
    <recommendedName>
        <fullName evidence="2">Initiator binding domain-containing protein</fullName>
    </recommendedName>
</protein>
<feature type="compositionally biased region" description="Low complexity" evidence="1">
    <location>
        <begin position="214"/>
        <end position="224"/>
    </location>
</feature>
<reference evidence="4 5" key="1">
    <citation type="submission" date="2024-04" db="EMBL/GenBank/DDBJ databases">
        <title>Tritrichomonas musculus Genome.</title>
        <authorList>
            <person name="Alves-Ferreira E."/>
            <person name="Grigg M."/>
            <person name="Lorenzi H."/>
            <person name="Galac M."/>
        </authorList>
    </citation>
    <scope>NUCLEOTIDE SEQUENCE [LARGE SCALE GENOMIC DNA]</scope>
    <source>
        <strain evidence="4 5">EAF2021</strain>
    </source>
</reference>
<comment type="caution">
    <text evidence="4">The sequence shown here is derived from an EMBL/GenBank/DDBJ whole genome shotgun (WGS) entry which is preliminary data.</text>
</comment>
<gene>
    <name evidence="3" type="ORF">M9Y10_027533</name>
    <name evidence="4" type="ORF">M9Y10_045456</name>
</gene>
<dbReference type="EMBL" id="JAPFFF010000009">
    <property type="protein sequence ID" value="KAK8882814.1"/>
    <property type="molecule type" value="Genomic_DNA"/>
</dbReference>
<name>A0ABR2JVB3_9EUKA</name>
<accession>A0ABR2JVB3</accession>
<evidence type="ECO:0000313" key="4">
    <source>
        <dbReference type="EMBL" id="KAK8882814.1"/>
    </source>
</evidence>